<feature type="compositionally biased region" description="Basic residues" evidence="1">
    <location>
        <begin position="97"/>
        <end position="106"/>
    </location>
</feature>
<dbReference type="PANTHER" id="PTHR47691">
    <property type="entry name" value="REGULATOR-RELATED"/>
    <property type="match status" value="1"/>
</dbReference>
<proteinExistence type="predicted"/>
<dbReference type="RefSeq" id="WP_324274631.1">
    <property type="nucleotide sequence ID" value="NZ_CP141261.1"/>
</dbReference>
<name>A0ABZ1B2N0_9ACTN</name>
<dbReference type="Pfam" id="PF25872">
    <property type="entry name" value="HTH_77"/>
    <property type="match status" value="1"/>
</dbReference>
<evidence type="ECO:0000256" key="1">
    <source>
        <dbReference type="SAM" id="MobiDB-lite"/>
    </source>
</evidence>
<feature type="domain" description="Winged helix-turn-helix" evidence="2">
    <location>
        <begin position="168"/>
        <end position="243"/>
    </location>
</feature>
<sequence length="394" mass="42531">MVADRLAGRRVLLLLDNLERVLASAGELSVLLARCPRTQLLVTSRSLLRLRGSTTSRSARSPSPGRRWGRARGGAPGPGRRALRGARAAGRPGVRPRSAHRGRRRGPGPSSGGLPLAIELVAARVRTMPPARLLRRLDRTLDLRAAEVDVPDRQRTLRATVAWSHDLLDDDARALLARLSVCSAGATIDTAEAVGAVDGDLDVPEVLSTLVGHSLVAPTDTGEEEPRFRMLEVVRAFAAERLRERGEETATRERWARHLATVSAAAGEGLSGPDRRLWLARLDAETADLQDAVRWAVATDRAGLAVALTAPLARWWWARGLLVPMAEVAEQTARLPSAADLSPDSAALLRWACGTMRIALGRVREAAPLLATVVEDARRHDDPGCSASASWRWP</sequence>
<evidence type="ECO:0000259" key="2">
    <source>
        <dbReference type="Pfam" id="PF25872"/>
    </source>
</evidence>
<evidence type="ECO:0000313" key="3">
    <source>
        <dbReference type="EMBL" id="WRL63295.1"/>
    </source>
</evidence>
<accession>A0ABZ1B2N0</accession>
<feature type="compositionally biased region" description="Low complexity" evidence="1">
    <location>
        <begin position="52"/>
        <end position="66"/>
    </location>
</feature>
<keyword evidence="4" id="KW-1185">Reference proteome</keyword>
<evidence type="ECO:0000313" key="4">
    <source>
        <dbReference type="Proteomes" id="UP001324287"/>
    </source>
</evidence>
<organism evidence="3 4">
    <name type="scientific">Blastococcus brunescens</name>
    <dbReference type="NCBI Taxonomy" id="1564165"/>
    <lineage>
        <taxon>Bacteria</taxon>
        <taxon>Bacillati</taxon>
        <taxon>Actinomycetota</taxon>
        <taxon>Actinomycetes</taxon>
        <taxon>Geodermatophilales</taxon>
        <taxon>Geodermatophilaceae</taxon>
        <taxon>Blastococcus</taxon>
    </lineage>
</organism>
<dbReference type="Proteomes" id="UP001324287">
    <property type="component" value="Chromosome"/>
</dbReference>
<protein>
    <recommendedName>
        <fullName evidence="2">Winged helix-turn-helix domain-containing protein</fullName>
    </recommendedName>
</protein>
<dbReference type="InterPro" id="IPR058852">
    <property type="entry name" value="HTH_77"/>
</dbReference>
<reference evidence="3 4" key="1">
    <citation type="submission" date="2023-12" db="EMBL/GenBank/DDBJ databases">
        <title>Blastococcus brunescens sp. nov., an actonobacterium isolated from sandstone collected in sahara desert.</title>
        <authorList>
            <person name="Gtari M."/>
            <person name="Ghodhbane F."/>
        </authorList>
    </citation>
    <scope>NUCLEOTIDE SEQUENCE [LARGE SCALE GENOMIC DNA]</scope>
    <source>
        <strain evidence="3 4">BMG 8361</strain>
    </source>
</reference>
<feature type="region of interest" description="Disordered" evidence="1">
    <location>
        <begin position="52"/>
        <end position="113"/>
    </location>
</feature>
<feature type="compositionally biased region" description="Low complexity" evidence="1">
    <location>
        <begin position="85"/>
        <end position="96"/>
    </location>
</feature>
<dbReference type="EMBL" id="CP141261">
    <property type="protein sequence ID" value="WRL63295.1"/>
    <property type="molecule type" value="Genomic_DNA"/>
</dbReference>
<dbReference type="PANTHER" id="PTHR47691:SF3">
    <property type="entry name" value="HTH-TYPE TRANSCRIPTIONAL REGULATOR RV0890C-RELATED"/>
    <property type="match status" value="1"/>
</dbReference>
<gene>
    <name evidence="3" type="ORF">U6N30_26620</name>
</gene>